<dbReference type="AlphaFoldDB" id="A0A0D5NQQ8"/>
<evidence type="ECO:0000313" key="3">
    <source>
        <dbReference type="Proteomes" id="UP000032633"/>
    </source>
</evidence>
<dbReference type="Proteomes" id="UP000032633">
    <property type="component" value="Chromosome"/>
</dbReference>
<keyword evidence="3" id="KW-1185">Reference proteome</keyword>
<name>A0A0D5NQQ8_9BACL</name>
<reference evidence="2 3" key="1">
    <citation type="journal article" date="2015" name="J. Biotechnol.">
        <title>Complete genome sequence of Paenibacillus beijingensis 7188(T) (=DSM 24997(T)), a novel rhizobacterium from jujube garden soil.</title>
        <authorList>
            <person name="Kwak Y."/>
            <person name="Shin J.H."/>
        </authorList>
    </citation>
    <scope>NUCLEOTIDE SEQUENCE [LARGE SCALE GENOMIC DNA]</scope>
    <source>
        <strain evidence="2 3">DSM 24997</strain>
    </source>
</reference>
<keyword evidence="1" id="KW-0812">Transmembrane</keyword>
<reference evidence="3" key="2">
    <citation type="submission" date="2015-03" db="EMBL/GenBank/DDBJ databases">
        <title>Genome sequence of Paenibacillus beijingensis strain DSM 24997T.</title>
        <authorList>
            <person name="Kwak Y."/>
            <person name="Shin J.-H."/>
        </authorList>
    </citation>
    <scope>NUCLEOTIDE SEQUENCE [LARGE SCALE GENOMIC DNA]</scope>
    <source>
        <strain evidence="3">DSM 24997</strain>
    </source>
</reference>
<proteinExistence type="predicted"/>
<sequence length="149" mass="16991">MDGLVMIAASVLVLYWIYRALYHWLHEPRAVNRLILGSGEPLEPDDEAVLLLESCGYAVSSGKHRLPIELELDGKPLQSRIYVDYIAEKDGLMYAVKMARERQPMNWTGSGLRDRLLVYSLLLPQMEGILVVDMRDGSVRMVKFLLDNQ</sequence>
<evidence type="ECO:0000256" key="1">
    <source>
        <dbReference type="SAM" id="Phobius"/>
    </source>
</evidence>
<organism evidence="2 3">
    <name type="scientific">Paenibacillus beijingensis</name>
    <dbReference type="NCBI Taxonomy" id="1126833"/>
    <lineage>
        <taxon>Bacteria</taxon>
        <taxon>Bacillati</taxon>
        <taxon>Bacillota</taxon>
        <taxon>Bacilli</taxon>
        <taxon>Bacillales</taxon>
        <taxon>Paenibacillaceae</taxon>
        <taxon>Paenibacillus</taxon>
    </lineage>
</organism>
<keyword evidence="1" id="KW-0472">Membrane</keyword>
<dbReference type="OrthoDB" id="2988117at2"/>
<evidence type="ECO:0000313" key="2">
    <source>
        <dbReference type="EMBL" id="AJY77248.1"/>
    </source>
</evidence>
<protein>
    <submittedName>
        <fullName evidence="2">Uncharacterized protein</fullName>
    </submittedName>
</protein>
<dbReference type="KEGG" id="pbj:VN24_25200"/>
<dbReference type="EMBL" id="CP011058">
    <property type="protein sequence ID" value="AJY77248.1"/>
    <property type="molecule type" value="Genomic_DNA"/>
</dbReference>
<dbReference type="RefSeq" id="WP_045672673.1">
    <property type="nucleotide sequence ID" value="NZ_CP011058.1"/>
</dbReference>
<feature type="transmembrane region" description="Helical" evidence="1">
    <location>
        <begin position="6"/>
        <end position="25"/>
    </location>
</feature>
<accession>A0A0D5NQQ8</accession>
<dbReference type="PATRIC" id="fig|1126833.4.peg.5540"/>
<dbReference type="HOGENOM" id="CLU_113288_0_0_9"/>
<keyword evidence="1" id="KW-1133">Transmembrane helix</keyword>
<dbReference type="STRING" id="1126833.VN24_25200"/>
<gene>
    <name evidence="2" type="ORF">VN24_25200</name>
</gene>